<gene>
    <name evidence="1" type="ORF">QLQ12_13470</name>
</gene>
<proteinExistence type="predicted"/>
<protein>
    <submittedName>
        <fullName evidence="1">DUF4440 domain-containing protein</fullName>
    </submittedName>
</protein>
<dbReference type="SUPFAM" id="SSF54427">
    <property type="entry name" value="NTF2-like"/>
    <property type="match status" value="1"/>
</dbReference>
<dbReference type="Proteomes" id="UP001241758">
    <property type="component" value="Unassembled WGS sequence"/>
</dbReference>
<dbReference type="InterPro" id="IPR032710">
    <property type="entry name" value="NTF2-like_dom_sf"/>
</dbReference>
<sequence>MPMTAEAEDRDAVRAALDALTRRFFAAVSFESGQRPAYPVLHELFVEGGRLIRNSGDQPEIATVEQFVEPRQRSVDSGELSAFEEAETAEITEIFGNVAHRFSTYTKSGVLGGDPFTGRGMISTQFIRTPHGWKISSMAWDDERPGLTIPDRYR</sequence>
<reference evidence="1 2" key="1">
    <citation type="submission" date="2023-05" db="EMBL/GenBank/DDBJ databases">
        <title>Actinoplanes sp. NEAU-A12 genome sequencing.</title>
        <authorList>
            <person name="Wang Z.-S."/>
        </authorList>
    </citation>
    <scope>NUCLEOTIDE SEQUENCE [LARGE SCALE GENOMIC DNA]</scope>
    <source>
        <strain evidence="1 2">NEAU-A12</strain>
    </source>
</reference>
<dbReference type="EMBL" id="JASCTH010000007">
    <property type="protein sequence ID" value="MDI6099607.1"/>
    <property type="molecule type" value="Genomic_DNA"/>
</dbReference>
<comment type="caution">
    <text evidence="1">The sequence shown here is derived from an EMBL/GenBank/DDBJ whole genome shotgun (WGS) entry which is preliminary data.</text>
</comment>
<evidence type="ECO:0000313" key="2">
    <source>
        <dbReference type="Proteomes" id="UP001241758"/>
    </source>
</evidence>
<keyword evidence="2" id="KW-1185">Reference proteome</keyword>
<accession>A0ABT6WIR6</accession>
<evidence type="ECO:0000313" key="1">
    <source>
        <dbReference type="EMBL" id="MDI6099607.1"/>
    </source>
</evidence>
<name>A0ABT6WIR6_9ACTN</name>
<organism evidence="1 2">
    <name type="scientific">Actinoplanes sandaracinus</name>
    <dbReference type="NCBI Taxonomy" id="3045177"/>
    <lineage>
        <taxon>Bacteria</taxon>
        <taxon>Bacillati</taxon>
        <taxon>Actinomycetota</taxon>
        <taxon>Actinomycetes</taxon>
        <taxon>Micromonosporales</taxon>
        <taxon>Micromonosporaceae</taxon>
        <taxon>Actinoplanes</taxon>
    </lineage>
</organism>